<feature type="compositionally biased region" description="Low complexity" evidence="1">
    <location>
        <begin position="230"/>
        <end position="239"/>
    </location>
</feature>
<dbReference type="Gene3D" id="2.30.29.30">
    <property type="entry name" value="Pleckstrin-homology domain (PH domain)/Phosphotyrosine-binding domain (PTB)"/>
    <property type="match status" value="2"/>
</dbReference>
<feature type="region of interest" description="Disordered" evidence="1">
    <location>
        <begin position="251"/>
        <end position="270"/>
    </location>
</feature>
<sequence length="368" mass="42170">MDVDPLVTYAGWIYKEGSLVKNWKKRFLVVKRHELAYYKTTDTQSTRAQLMGAMRIARVERAHAITNGLLIHGIEGRMLKVFFDTEAECTKCFNAIAEWTQPGKNAKAKQAASTSRLRHAGWMDMQGFMIPLWKKRYFVLEDNRISYYAQVGGFPDDQHRVVGVRRDATLPYALEITIDDGREMRVSCASEEEVTDWHRVIRDVLQVPVEGQRKEMLPPFRQRPPPPQQSNPQIQYQSSNEESWRDLFGVNEAQGGNQPERRQEEHPEDAAWFRRNIQLEMDDDNNMSFIECEDDTSQEKPYSPTAPGVDTIRQMRIDLKLLDESEDEEEDSSAHPTVRSSLSDGVSKKIPANGKSGEQPPACCCVVM</sequence>
<dbReference type="Proteomes" id="UP000794436">
    <property type="component" value="Unassembled WGS sequence"/>
</dbReference>
<dbReference type="Pfam" id="PF00169">
    <property type="entry name" value="PH"/>
    <property type="match status" value="2"/>
</dbReference>
<dbReference type="InterPro" id="IPR051707">
    <property type="entry name" value="PI-Interact_SigTrans_Reg"/>
</dbReference>
<evidence type="ECO:0000313" key="3">
    <source>
        <dbReference type="EMBL" id="TMW63852.1"/>
    </source>
</evidence>
<keyword evidence="4" id="KW-1185">Reference proteome</keyword>
<dbReference type="EMBL" id="SPLM01000072">
    <property type="protein sequence ID" value="TMW63852.1"/>
    <property type="molecule type" value="Genomic_DNA"/>
</dbReference>
<feature type="region of interest" description="Disordered" evidence="1">
    <location>
        <begin position="321"/>
        <end position="368"/>
    </location>
</feature>
<evidence type="ECO:0000256" key="1">
    <source>
        <dbReference type="SAM" id="MobiDB-lite"/>
    </source>
</evidence>
<proteinExistence type="predicted"/>
<feature type="compositionally biased region" description="Polar residues" evidence="1">
    <location>
        <begin position="334"/>
        <end position="344"/>
    </location>
</feature>
<name>A0A8K1CKD4_PYTOL</name>
<comment type="caution">
    <text evidence="3">The sequence shown here is derived from an EMBL/GenBank/DDBJ whole genome shotgun (WGS) entry which is preliminary data.</text>
</comment>
<dbReference type="SMART" id="SM00233">
    <property type="entry name" value="PH"/>
    <property type="match status" value="2"/>
</dbReference>
<feature type="region of interest" description="Disordered" evidence="1">
    <location>
        <begin position="217"/>
        <end position="241"/>
    </location>
</feature>
<protein>
    <recommendedName>
        <fullName evidence="2">PH domain-containing protein</fullName>
    </recommendedName>
</protein>
<dbReference type="InterPro" id="IPR011993">
    <property type="entry name" value="PH-like_dom_sf"/>
</dbReference>
<accession>A0A8K1CKD4</accession>
<feature type="domain" description="PH" evidence="2">
    <location>
        <begin position="6"/>
        <end position="206"/>
    </location>
</feature>
<evidence type="ECO:0000259" key="2">
    <source>
        <dbReference type="PROSITE" id="PS50003"/>
    </source>
</evidence>
<reference evidence="3" key="1">
    <citation type="submission" date="2019-03" db="EMBL/GenBank/DDBJ databases">
        <title>Long read genome sequence of the mycoparasitic Pythium oligandrum ATCC 38472 isolated from sugarbeet rhizosphere.</title>
        <authorList>
            <person name="Gaulin E."/>
        </authorList>
    </citation>
    <scope>NUCLEOTIDE SEQUENCE</scope>
    <source>
        <strain evidence="3">ATCC 38472_TT</strain>
    </source>
</reference>
<dbReference type="OrthoDB" id="185175at2759"/>
<gene>
    <name evidence="3" type="ORF">Poli38472_002793</name>
</gene>
<dbReference type="InterPro" id="IPR001849">
    <property type="entry name" value="PH_domain"/>
</dbReference>
<dbReference type="SUPFAM" id="SSF50729">
    <property type="entry name" value="PH domain-like"/>
    <property type="match status" value="2"/>
</dbReference>
<dbReference type="PANTHER" id="PTHR14336">
    <property type="entry name" value="TANDEM PH DOMAIN CONTAINING PROTEIN"/>
    <property type="match status" value="1"/>
</dbReference>
<feature type="compositionally biased region" description="Basic and acidic residues" evidence="1">
    <location>
        <begin position="259"/>
        <end position="270"/>
    </location>
</feature>
<organism evidence="3 4">
    <name type="scientific">Pythium oligandrum</name>
    <name type="common">Mycoparasitic fungus</name>
    <dbReference type="NCBI Taxonomy" id="41045"/>
    <lineage>
        <taxon>Eukaryota</taxon>
        <taxon>Sar</taxon>
        <taxon>Stramenopiles</taxon>
        <taxon>Oomycota</taxon>
        <taxon>Peronosporomycetes</taxon>
        <taxon>Pythiales</taxon>
        <taxon>Pythiaceae</taxon>
        <taxon>Pythium</taxon>
    </lineage>
</organism>
<dbReference type="PROSITE" id="PS50003">
    <property type="entry name" value="PH_DOMAIN"/>
    <property type="match status" value="1"/>
</dbReference>
<dbReference type="AlphaFoldDB" id="A0A8K1CKD4"/>
<evidence type="ECO:0000313" key="4">
    <source>
        <dbReference type="Proteomes" id="UP000794436"/>
    </source>
</evidence>